<feature type="compositionally biased region" description="Polar residues" evidence="1">
    <location>
        <begin position="128"/>
        <end position="137"/>
    </location>
</feature>
<feature type="region of interest" description="Disordered" evidence="1">
    <location>
        <begin position="173"/>
        <end position="192"/>
    </location>
</feature>
<feature type="region of interest" description="Disordered" evidence="1">
    <location>
        <begin position="72"/>
        <end position="163"/>
    </location>
</feature>
<evidence type="ECO:0000313" key="2">
    <source>
        <dbReference type="EnsemblPlants" id="QL09p026347:mrna"/>
    </source>
</evidence>
<feature type="compositionally biased region" description="Polar residues" evidence="1">
    <location>
        <begin position="94"/>
        <end position="110"/>
    </location>
</feature>
<feature type="compositionally biased region" description="Low complexity" evidence="1">
    <location>
        <begin position="177"/>
        <end position="188"/>
    </location>
</feature>
<dbReference type="EMBL" id="LRBV02000009">
    <property type="status" value="NOT_ANNOTATED_CDS"/>
    <property type="molecule type" value="Genomic_DNA"/>
</dbReference>
<keyword evidence="3" id="KW-1185">Reference proteome</keyword>
<proteinExistence type="predicted"/>
<protein>
    <submittedName>
        <fullName evidence="2">Uncharacterized protein</fullName>
    </submittedName>
</protein>
<organism evidence="2 3">
    <name type="scientific">Quercus lobata</name>
    <name type="common">Valley oak</name>
    <dbReference type="NCBI Taxonomy" id="97700"/>
    <lineage>
        <taxon>Eukaryota</taxon>
        <taxon>Viridiplantae</taxon>
        <taxon>Streptophyta</taxon>
        <taxon>Embryophyta</taxon>
        <taxon>Tracheophyta</taxon>
        <taxon>Spermatophyta</taxon>
        <taxon>Magnoliopsida</taxon>
        <taxon>eudicotyledons</taxon>
        <taxon>Gunneridae</taxon>
        <taxon>Pentapetalae</taxon>
        <taxon>rosids</taxon>
        <taxon>fabids</taxon>
        <taxon>Fagales</taxon>
        <taxon>Fagaceae</taxon>
        <taxon>Quercus</taxon>
    </lineage>
</organism>
<dbReference type="Proteomes" id="UP000594261">
    <property type="component" value="Chromosome 9"/>
</dbReference>
<dbReference type="PANTHER" id="PTHR47379">
    <property type="entry name" value="SIALYLTRANSFERASE-LIKE PROTEIN 2"/>
    <property type="match status" value="1"/>
</dbReference>
<dbReference type="AlphaFoldDB" id="A0A7N2MIG4"/>
<dbReference type="Gene3D" id="3.90.1480.20">
    <property type="entry name" value="Glycosyl transferase family 29"/>
    <property type="match status" value="1"/>
</dbReference>
<reference evidence="2" key="2">
    <citation type="submission" date="2021-01" db="UniProtKB">
        <authorList>
            <consortium name="EnsemblPlants"/>
        </authorList>
    </citation>
    <scope>IDENTIFICATION</scope>
</reference>
<feature type="compositionally biased region" description="Low complexity" evidence="1">
    <location>
        <begin position="138"/>
        <end position="162"/>
    </location>
</feature>
<sequence length="628" mass="69592">MSYNDEYMVWFRPRTVHHITKEISYWDTLVESQLRIMAKCEPGYEIYTDCIIALQSIEEIGRLTLDHARNVGNTSEPAVGRGRQAGGRQGHGDCQSSQRHTSSWPPTSGSMAHDDAGPSHTFAHAHTSRSPSMRSNGTCPLTSPSTSPLPTTRTSPPLTTGTAPAVVHGRDEMRFMPTPGQGETSQGTGEEKKTRMIQEWGGNDSLENSWWYKKEDAFTQIPSLQPEHSLIGGAGFSRVVYCNNTESQKVLTYGNNYLRSTKTANGLGLQALSGEDYCKVTIKFHGDTIPKWKDPKTGELEGLSFDFDLCEAVATWEQVRNSSTILTKEFIDALPNGWEDYAWRRINKGVLLNQCKNKTLCMEKLSLVLPETPPYLPRQFGRCAVIGNSGDLLKTKFGRDISLNYSDYVGKKSTFRLLNRGSAKALDKVVELDERRKKVLIVKTTIHDIMNKMIREVPITNHVYLMLGGSFGSAAKGTGLKALEFALSICESVDMYGFTVDPGYKEWRVGAGSSDPLAACSITKKQVEREPVALSNLRKVASDHQKYVGEGIGGGTNQQAWDKWSNDGTEQQVAKLMEEDFRQTRSASHAWKKKPEALDVLAIVKSRKEFSKAEWMCSSSSISGGVSG</sequence>
<name>A0A7N2MIG4_QUELO</name>
<dbReference type="InterPro" id="IPR038578">
    <property type="entry name" value="GT29-like_sf"/>
</dbReference>
<dbReference type="EnsemblPlants" id="QL09p026347:mrna">
    <property type="protein sequence ID" value="QL09p026347:mrna"/>
    <property type="gene ID" value="QL09p026347"/>
</dbReference>
<dbReference type="PANTHER" id="PTHR47379:SF3">
    <property type="entry name" value="SIALYLTRANSFERASE-LIKE PROTEIN 2"/>
    <property type="match status" value="1"/>
</dbReference>
<evidence type="ECO:0000313" key="3">
    <source>
        <dbReference type="Proteomes" id="UP000594261"/>
    </source>
</evidence>
<evidence type="ECO:0000256" key="1">
    <source>
        <dbReference type="SAM" id="MobiDB-lite"/>
    </source>
</evidence>
<accession>A0A7N2MIG4</accession>
<dbReference type="InParanoid" id="A0A7N2MIG4"/>
<reference evidence="2 3" key="1">
    <citation type="journal article" date="2016" name="G3 (Bethesda)">
        <title>First Draft Assembly and Annotation of the Genome of a California Endemic Oak Quercus lobata Nee (Fagaceae).</title>
        <authorList>
            <person name="Sork V.L."/>
            <person name="Fitz-Gibbon S.T."/>
            <person name="Puiu D."/>
            <person name="Crepeau M."/>
            <person name="Gugger P.F."/>
            <person name="Sherman R."/>
            <person name="Stevens K."/>
            <person name="Langley C.H."/>
            <person name="Pellegrini M."/>
            <person name="Salzberg S.L."/>
        </authorList>
    </citation>
    <scope>NUCLEOTIDE SEQUENCE [LARGE SCALE GENOMIC DNA]</scope>
    <source>
        <strain evidence="2 3">cv. SW786</strain>
    </source>
</reference>
<dbReference type="Gramene" id="QL09p026347:mrna">
    <property type="protein sequence ID" value="QL09p026347:mrna"/>
    <property type="gene ID" value="QL09p026347"/>
</dbReference>